<sequence length="89" mass="9997">MEFLEHGKENPIIKVKNVSNCEQMIRNGGIKRNLNSKTQFSDSNLRPRCKGSCKTKDLPTLGPRVKGRNEIRHLPSGGSGVWVDRILPL</sequence>
<evidence type="ECO:0000313" key="2">
    <source>
        <dbReference type="EMBL" id="GBN78144.1"/>
    </source>
</evidence>
<name>A0A4Y2RQP8_ARAVE</name>
<evidence type="ECO:0000313" key="3">
    <source>
        <dbReference type="Proteomes" id="UP000499080"/>
    </source>
</evidence>
<reference evidence="2 3" key="1">
    <citation type="journal article" date="2019" name="Sci. Rep.">
        <title>Orb-weaving spider Araneus ventricosus genome elucidates the spidroin gene catalogue.</title>
        <authorList>
            <person name="Kono N."/>
            <person name="Nakamura H."/>
            <person name="Ohtoshi R."/>
            <person name="Moran D.A.P."/>
            <person name="Shinohara A."/>
            <person name="Yoshida Y."/>
            <person name="Fujiwara M."/>
            <person name="Mori M."/>
            <person name="Tomita M."/>
            <person name="Arakawa K."/>
        </authorList>
    </citation>
    <scope>NUCLEOTIDE SEQUENCE [LARGE SCALE GENOMIC DNA]</scope>
</reference>
<keyword evidence="3" id="KW-1185">Reference proteome</keyword>
<dbReference type="Proteomes" id="UP000499080">
    <property type="component" value="Unassembled WGS sequence"/>
</dbReference>
<proteinExistence type="predicted"/>
<dbReference type="AlphaFoldDB" id="A0A4Y2RQP8"/>
<comment type="caution">
    <text evidence="2">The sequence shown here is derived from an EMBL/GenBank/DDBJ whole genome shotgun (WGS) entry which is preliminary data.</text>
</comment>
<feature type="compositionally biased region" description="Polar residues" evidence="1">
    <location>
        <begin position="33"/>
        <end position="44"/>
    </location>
</feature>
<protein>
    <submittedName>
        <fullName evidence="2">Uncharacterized protein</fullName>
    </submittedName>
</protein>
<dbReference type="EMBL" id="BGPR01018062">
    <property type="protein sequence ID" value="GBN78144.1"/>
    <property type="molecule type" value="Genomic_DNA"/>
</dbReference>
<feature type="region of interest" description="Disordered" evidence="1">
    <location>
        <begin position="33"/>
        <end position="72"/>
    </location>
</feature>
<gene>
    <name evidence="2" type="ORF">AVEN_107093_1</name>
</gene>
<accession>A0A4Y2RQP8</accession>
<organism evidence="2 3">
    <name type="scientific">Araneus ventricosus</name>
    <name type="common">Orbweaver spider</name>
    <name type="synonym">Epeira ventricosa</name>
    <dbReference type="NCBI Taxonomy" id="182803"/>
    <lineage>
        <taxon>Eukaryota</taxon>
        <taxon>Metazoa</taxon>
        <taxon>Ecdysozoa</taxon>
        <taxon>Arthropoda</taxon>
        <taxon>Chelicerata</taxon>
        <taxon>Arachnida</taxon>
        <taxon>Araneae</taxon>
        <taxon>Araneomorphae</taxon>
        <taxon>Entelegynae</taxon>
        <taxon>Araneoidea</taxon>
        <taxon>Araneidae</taxon>
        <taxon>Araneus</taxon>
    </lineage>
</organism>
<evidence type="ECO:0000256" key="1">
    <source>
        <dbReference type="SAM" id="MobiDB-lite"/>
    </source>
</evidence>